<evidence type="ECO:0000313" key="4">
    <source>
        <dbReference type="EMBL" id="NVO30110.1"/>
    </source>
</evidence>
<accession>A0A7Y7PLT8</accession>
<name>A0A7Y7PLT8_9BACT</name>
<gene>
    <name evidence="4" type="ORF">HW554_02730</name>
</gene>
<keyword evidence="4" id="KW-0378">Hydrolase</keyword>
<dbReference type="GO" id="GO:0005975">
    <property type="term" value="P:carbohydrate metabolic process"/>
    <property type="evidence" value="ECO:0007669"/>
    <property type="project" value="InterPro"/>
</dbReference>
<dbReference type="GO" id="GO:0004553">
    <property type="term" value="F:hydrolase activity, hydrolyzing O-glycosyl compounds"/>
    <property type="evidence" value="ECO:0007669"/>
    <property type="project" value="InterPro"/>
</dbReference>
<evidence type="ECO:0000313" key="5">
    <source>
        <dbReference type="Proteomes" id="UP000565521"/>
    </source>
</evidence>
<evidence type="ECO:0000256" key="1">
    <source>
        <dbReference type="ARBA" id="ARBA00006865"/>
    </source>
</evidence>
<sequence length="292" mass="31956">MPFSAYSWAPAALGLSLGLTLALSTLAACTSDSPKPVLPPPAPPAVNADARDYAAYTKLIWSDEFDGSTLDLAKWGFDLGAGGWGNNELQTYTNQPENVSTTGGNLVIKAVRPATNSPAYTSARILTKGKQSFVFGRIDVRAKIPKGKGVWPAIWMLGSDIDQNNWPRCGEIDIMELRGSKPKELISTMHYANSAGAREFKSTTNVQAADLSDSFHIYSVVRSQDQIRMYLDGQQFFTFRKSDVGSGPYPFNNPFFVILNVAVGGDFDGNPDAGTTFPQQMEVDYVRHYQYQ</sequence>
<dbReference type="Gene3D" id="2.60.120.200">
    <property type="match status" value="1"/>
</dbReference>
<dbReference type="InterPro" id="IPR013320">
    <property type="entry name" value="ConA-like_dom_sf"/>
</dbReference>
<reference evidence="4 5" key="1">
    <citation type="submission" date="2020-05" db="EMBL/GenBank/DDBJ databases">
        <title>Hymenobacter terrestris sp. nov. and Hymenobacter lapidiphilus sp. nov., isolated from regoliths in Antarctica.</title>
        <authorList>
            <person name="Sedlacek I."/>
            <person name="Pantucek R."/>
            <person name="Zeman M."/>
            <person name="Holochova P."/>
            <person name="Kralova S."/>
            <person name="Stankova E."/>
            <person name="Sedo O."/>
            <person name="Micenkova L."/>
            <person name="Svec P."/>
            <person name="Gupta V."/>
            <person name="Sood U."/>
            <person name="Korpole U.S."/>
            <person name="Lal R."/>
        </authorList>
    </citation>
    <scope>NUCLEOTIDE SEQUENCE [LARGE SCALE GENOMIC DNA]</scope>
    <source>
        <strain evidence="4 5">P5342</strain>
    </source>
</reference>
<protein>
    <submittedName>
        <fullName evidence="4">Glycoside hydrolase family 16 protein</fullName>
    </submittedName>
</protein>
<dbReference type="PROSITE" id="PS51762">
    <property type="entry name" value="GH16_2"/>
    <property type="match status" value="1"/>
</dbReference>
<evidence type="ECO:0000256" key="2">
    <source>
        <dbReference type="SAM" id="SignalP"/>
    </source>
</evidence>
<organism evidence="4 5">
    <name type="scientific">Hymenobacter lapidiphilus</name>
    <dbReference type="NCBI Taxonomy" id="2608003"/>
    <lineage>
        <taxon>Bacteria</taxon>
        <taxon>Pseudomonadati</taxon>
        <taxon>Bacteroidota</taxon>
        <taxon>Cytophagia</taxon>
        <taxon>Cytophagales</taxon>
        <taxon>Hymenobacteraceae</taxon>
        <taxon>Hymenobacter</taxon>
    </lineage>
</organism>
<feature type="signal peptide" evidence="2">
    <location>
        <begin position="1"/>
        <end position="27"/>
    </location>
</feature>
<evidence type="ECO:0000259" key="3">
    <source>
        <dbReference type="PROSITE" id="PS51762"/>
    </source>
</evidence>
<dbReference type="InterPro" id="IPR000757">
    <property type="entry name" value="Beta-glucanase-like"/>
</dbReference>
<comment type="caution">
    <text evidence="4">The sequence shown here is derived from an EMBL/GenBank/DDBJ whole genome shotgun (WGS) entry which is preliminary data.</text>
</comment>
<dbReference type="PANTHER" id="PTHR10963">
    <property type="entry name" value="GLYCOSYL HYDROLASE-RELATED"/>
    <property type="match status" value="1"/>
</dbReference>
<dbReference type="CDD" id="cd08023">
    <property type="entry name" value="GH16_laminarinase_like"/>
    <property type="match status" value="1"/>
</dbReference>
<dbReference type="RefSeq" id="WP_176906811.1">
    <property type="nucleotide sequence ID" value="NZ_JABKAU010000003.1"/>
</dbReference>
<dbReference type="SUPFAM" id="SSF49899">
    <property type="entry name" value="Concanavalin A-like lectins/glucanases"/>
    <property type="match status" value="1"/>
</dbReference>
<keyword evidence="2" id="KW-0732">Signal</keyword>
<proteinExistence type="inferred from homology"/>
<dbReference type="AlphaFoldDB" id="A0A7Y7PLT8"/>
<dbReference type="PANTHER" id="PTHR10963:SF55">
    <property type="entry name" value="GLYCOSIDE HYDROLASE FAMILY 16 PROTEIN"/>
    <property type="match status" value="1"/>
</dbReference>
<feature type="chain" id="PRO_5031567484" evidence="2">
    <location>
        <begin position="28"/>
        <end position="292"/>
    </location>
</feature>
<dbReference type="InterPro" id="IPR050546">
    <property type="entry name" value="Glycosyl_Hydrlase_16"/>
</dbReference>
<comment type="similarity">
    <text evidence="1">Belongs to the glycosyl hydrolase 16 family.</text>
</comment>
<keyword evidence="5" id="KW-1185">Reference proteome</keyword>
<dbReference type="Proteomes" id="UP000565521">
    <property type="component" value="Unassembled WGS sequence"/>
</dbReference>
<dbReference type="EMBL" id="JABKAU010000003">
    <property type="protein sequence ID" value="NVO30110.1"/>
    <property type="molecule type" value="Genomic_DNA"/>
</dbReference>
<feature type="domain" description="GH16" evidence="3">
    <location>
        <begin position="33"/>
        <end position="292"/>
    </location>
</feature>
<dbReference type="Pfam" id="PF00722">
    <property type="entry name" value="Glyco_hydro_16"/>
    <property type="match status" value="1"/>
</dbReference>